<evidence type="ECO:0000256" key="7">
    <source>
        <dbReference type="ARBA" id="ARBA00046280"/>
    </source>
</evidence>
<dbReference type="PROSITE" id="PS50892">
    <property type="entry name" value="V_SNARE"/>
    <property type="match status" value="1"/>
</dbReference>
<keyword evidence="5 9" id="KW-1133">Transmembrane helix</keyword>
<evidence type="ECO:0000256" key="3">
    <source>
        <dbReference type="ARBA" id="ARBA00022692"/>
    </source>
</evidence>
<dbReference type="GO" id="GO:0015031">
    <property type="term" value="P:protein transport"/>
    <property type="evidence" value="ECO:0007669"/>
    <property type="project" value="UniProtKB-KW"/>
</dbReference>
<dbReference type="PANTHER" id="PTHR21136:SF168">
    <property type="entry name" value="VESICLE-ASSOCIATED MEMBRANE PROTEIN 9"/>
    <property type="match status" value="1"/>
</dbReference>
<dbReference type="Pfam" id="PF13774">
    <property type="entry name" value="Longin"/>
    <property type="match status" value="1"/>
</dbReference>
<comment type="caution">
    <text evidence="12">The sequence shown here is derived from an EMBL/GenBank/DDBJ whole genome shotgun (WGS) entry which is preliminary data.</text>
</comment>
<dbReference type="GO" id="GO:0005737">
    <property type="term" value="C:cytoplasm"/>
    <property type="evidence" value="ECO:0007669"/>
    <property type="project" value="UniProtKB-ARBA"/>
</dbReference>
<keyword evidence="2" id="KW-0813">Transport</keyword>
<dbReference type="InterPro" id="IPR042855">
    <property type="entry name" value="V_SNARE_CC"/>
</dbReference>
<keyword evidence="3 9" id="KW-0812">Transmembrane</keyword>
<evidence type="ECO:0000313" key="13">
    <source>
        <dbReference type="Proteomes" id="UP000078348"/>
    </source>
</evidence>
<name>A0A196SNY3_BLAHN</name>
<dbReference type="EMBL" id="LXWW01000013">
    <property type="protein sequence ID" value="OAO17897.1"/>
    <property type="molecule type" value="Genomic_DNA"/>
</dbReference>
<dbReference type="CDD" id="cd14824">
    <property type="entry name" value="Longin"/>
    <property type="match status" value="1"/>
</dbReference>
<gene>
    <name evidence="12" type="ORF">AV274_0353</name>
</gene>
<dbReference type="InterPro" id="IPR001388">
    <property type="entry name" value="Synaptobrevin-like"/>
</dbReference>
<evidence type="ECO:0000256" key="4">
    <source>
        <dbReference type="ARBA" id="ARBA00022927"/>
    </source>
</evidence>
<dbReference type="PANTHER" id="PTHR21136">
    <property type="entry name" value="SNARE PROTEINS"/>
    <property type="match status" value="1"/>
</dbReference>
<evidence type="ECO:0000256" key="6">
    <source>
        <dbReference type="ARBA" id="ARBA00023136"/>
    </source>
</evidence>
<evidence type="ECO:0000256" key="2">
    <source>
        <dbReference type="ARBA" id="ARBA00022448"/>
    </source>
</evidence>
<dbReference type="InterPro" id="IPR011012">
    <property type="entry name" value="Longin-like_dom_sf"/>
</dbReference>
<dbReference type="PRINTS" id="PR00219">
    <property type="entry name" value="SYNAPTOBREVN"/>
</dbReference>
<evidence type="ECO:0000259" key="11">
    <source>
        <dbReference type="PROSITE" id="PS50892"/>
    </source>
</evidence>
<evidence type="ECO:0000259" key="10">
    <source>
        <dbReference type="PROSITE" id="PS50859"/>
    </source>
</evidence>
<dbReference type="Gene3D" id="3.30.450.50">
    <property type="entry name" value="Longin domain"/>
    <property type="match status" value="1"/>
</dbReference>
<evidence type="ECO:0000256" key="9">
    <source>
        <dbReference type="SAM" id="Phobius"/>
    </source>
</evidence>
<sequence>MPLLYSLIARGKVVLAEKGMTSGNFPTIGRVLLNKVKPTDTKMSFVYDKYVFHYIVEDGVVYMCMADKDSKRRIPFAYLNDIKSRFEEMYGDTIKTAVENNMNEEFSKVMEKRMEFFNNDPSADTITHVRGQIKEVKEVMVDNIDKVLGRGEKIEALADKTRDLDQQAFIFNSDARALKNKMWWQNARSVVMIVVIVLVVILILVIAACGGFSFSKCRKQ</sequence>
<dbReference type="OrthoDB" id="248747at2759"/>
<comment type="similarity">
    <text evidence="1">Belongs to the synaptobrevin family.</text>
</comment>
<comment type="subcellular location">
    <subcellularLocation>
        <location evidence="7">Endomembrane system</location>
        <topology evidence="7">Single-pass type IV membrane protein</topology>
    </subcellularLocation>
</comment>
<feature type="domain" description="V-SNARE coiled-coil homology" evidence="11">
    <location>
        <begin position="125"/>
        <end position="185"/>
    </location>
</feature>
<keyword evidence="8" id="KW-0175">Coiled coil</keyword>
<keyword evidence="13" id="KW-1185">Reference proteome</keyword>
<dbReference type="InterPro" id="IPR051097">
    <property type="entry name" value="Synaptobrevin-like_transport"/>
</dbReference>
<dbReference type="STRING" id="478820.A0A196SNY3"/>
<dbReference type="Proteomes" id="UP000078348">
    <property type="component" value="Unassembled WGS sequence"/>
</dbReference>
<dbReference type="FunFam" id="3.30.450.50:FF:000015">
    <property type="entry name" value="Synaptobrevin 2 isoform 1"/>
    <property type="match status" value="1"/>
</dbReference>
<dbReference type="FunFam" id="1.20.5.110:FF:000004">
    <property type="entry name" value="Vesicle-associated membrane protein 7"/>
    <property type="match status" value="1"/>
</dbReference>
<evidence type="ECO:0000256" key="8">
    <source>
        <dbReference type="PROSITE-ProRule" id="PRU00290"/>
    </source>
</evidence>
<protein>
    <submittedName>
        <fullName evidence="12">Vesicle-associated membrane protein</fullName>
    </submittedName>
</protein>
<dbReference type="SUPFAM" id="SSF58038">
    <property type="entry name" value="SNARE fusion complex"/>
    <property type="match status" value="1"/>
</dbReference>
<dbReference type="SUPFAM" id="SSF64356">
    <property type="entry name" value="SNARE-like"/>
    <property type="match status" value="1"/>
</dbReference>
<organism evidence="12 13">
    <name type="scientific">Blastocystis sp. subtype 1 (strain ATCC 50177 / NandII)</name>
    <dbReference type="NCBI Taxonomy" id="478820"/>
    <lineage>
        <taxon>Eukaryota</taxon>
        <taxon>Sar</taxon>
        <taxon>Stramenopiles</taxon>
        <taxon>Bigyra</taxon>
        <taxon>Opalozoa</taxon>
        <taxon>Opalinata</taxon>
        <taxon>Blastocystidae</taxon>
        <taxon>Blastocystis</taxon>
    </lineage>
</organism>
<reference evidence="12 13" key="1">
    <citation type="submission" date="2016-05" db="EMBL/GenBank/DDBJ databases">
        <title>Nuclear genome of Blastocystis sp. subtype 1 NandII.</title>
        <authorList>
            <person name="Gentekaki E."/>
            <person name="Curtis B."/>
            <person name="Stairs C."/>
            <person name="Eme L."/>
            <person name="Herman E."/>
            <person name="Klimes V."/>
            <person name="Arias M.C."/>
            <person name="Elias M."/>
            <person name="Hilliou F."/>
            <person name="Klute M."/>
            <person name="Malik S.-B."/>
            <person name="Pightling A."/>
            <person name="Rachubinski R."/>
            <person name="Salas D."/>
            <person name="Schlacht A."/>
            <person name="Suga H."/>
            <person name="Archibald J."/>
            <person name="Ball S.G."/>
            <person name="Clark G."/>
            <person name="Dacks J."/>
            <person name="Van Der Giezen M."/>
            <person name="Tsaousis A."/>
            <person name="Roger A."/>
        </authorList>
    </citation>
    <scope>NUCLEOTIDE SEQUENCE [LARGE SCALE GENOMIC DNA]</scope>
    <source>
        <strain evidence="13">ATCC 50177 / NandII</strain>
    </source>
</reference>
<evidence type="ECO:0000256" key="1">
    <source>
        <dbReference type="ARBA" id="ARBA00008025"/>
    </source>
</evidence>
<dbReference type="GO" id="GO:0012505">
    <property type="term" value="C:endomembrane system"/>
    <property type="evidence" value="ECO:0007669"/>
    <property type="project" value="UniProtKB-SubCell"/>
</dbReference>
<feature type="domain" description="Longin" evidence="10">
    <location>
        <begin position="7"/>
        <end position="110"/>
    </location>
</feature>
<dbReference type="Pfam" id="PF00957">
    <property type="entry name" value="Synaptobrevin"/>
    <property type="match status" value="1"/>
</dbReference>
<feature type="transmembrane region" description="Helical" evidence="9">
    <location>
        <begin position="190"/>
        <end position="214"/>
    </location>
</feature>
<dbReference type="InterPro" id="IPR010908">
    <property type="entry name" value="Longin_dom"/>
</dbReference>
<keyword evidence="6 9" id="KW-0472">Membrane</keyword>
<dbReference type="GO" id="GO:0016192">
    <property type="term" value="P:vesicle-mediated transport"/>
    <property type="evidence" value="ECO:0007669"/>
    <property type="project" value="InterPro"/>
</dbReference>
<evidence type="ECO:0000256" key="5">
    <source>
        <dbReference type="ARBA" id="ARBA00022989"/>
    </source>
</evidence>
<keyword evidence="4" id="KW-0653">Protein transport</keyword>
<dbReference type="Gene3D" id="1.20.5.110">
    <property type="match status" value="1"/>
</dbReference>
<accession>A0A196SNY3</accession>
<evidence type="ECO:0000313" key="12">
    <source>
        <dbReference type="EMBL" id="OAO17897.1"/>
    </source>
</evidence>
<proteinExistence type="inferred from homology"/>
<dbReference type="GO" id="GO:0016020">
    <property type="term" value="C:membrane"/>
    <property type="evidence" value="ECO:0007669"/>
    <property type="project" value="InterPro"/>
</dbReference>
<dbReference type="AlphaFoldDB" id="A0A196SNY3"/>
<dbReference type="SMART" id="SM01270">
    <property type="entry name" value="Longin"/>
    <property type="match status" value="1"/>
</dbReference>
<dbReference type="PROSITE" id="PS50859">
    <property type="entry name" value="LONGIN"/>
    <property type="match status" value="1"/>
</dbReference>